<dbReference type="Gene3D" id="3.40.50.1000">
    <property type="entry name" value="HAD superfamily/HAD-like"/>
    <property type="match status" value="1"/>
</dbReference>
<evidence type="ECO:0000313" key="3">
    <source>
        <dbReference type="EMBL" id="CAE4644212.1"/>
    </source>
</evidence>
<dbReference type="SMART" id="SM00577">
    <property type="entry name" value="CPDc"/>
    <property type="match status" value="1"/>
</dbReference>
<organism evidence="3">
    <name type="scientific">Ditylum brightwellii</name>
    <dbReference type="NCBI Taxonomy" id="49249"/>
    <lineage>
        <taxon>Eukaryota</taxon>
        <taxon>Sar</taxon>
        <taxon>Stramenopiles</taxon>
        <taxon>Ochrophyta</taxon>
        <taxon>Bacillariophyta</taxon>
        <taxon>Mediophyceae</taxon>
        <taxon>Lithodesmiophycidae</taxon>
        <taxon>Lithodesmiales</taxon>
        <taxon>Lithodesmiaceae</taxon>
        <taxon>Ditylum</taxon>
    </lineage>
</organism>
<comment type="subunit">
    <text evidence="1">Component of the TIM23 complex.</text>
</comment>
<evidence type="ECO:0000256" key="1">
    <source>
        <dbReference type="RuleBase" id="RU365079"/>
    </source>
</evidence>
<protein>
    <recommendedName>
        <fullName evidence="1">Mitochondrial import inner membrane translocase subunit TIM50</fullName>
    </recommendedName>
</protein>
<dbReference type="Pfam" id="PF03031">
    <property type="entry name" value="NIF"/>
    <property type="match status" value="1"/>
</dbReference>
<name>A0A7S4VQP9_9STRA</name>
<dbReference type="PROSITE" id="PS50969">
    <property type="entry name" value="FCP1"/>
    <property type="match status" value="1"/>
</dbReference>
<dbReference type="InterPro" id="IPR036412">
    <property type="entry name" value="HAD-like_sf"/>
</dbReference>
<evidence type="ECO:0000259" key="2">
    <source>
        <dbReference type="PROSITE" id="PS50969"/>
    </source>
</evidence>
<proteinExistence type="inferred from homology"/>
<dbReference type="InterPro" id="IPR050365">
    <property type="entry name" value="TIM50"/>
</dbReference>
<dbReference type="EMBL" id="HBNS01044457">
    <property type="protein sequence ID" value="CAE4644212.1"/>
    <property type="molecule type" value="Transcribed_RNA"/>
</dbReference>
<keyword evidence="1" id="KW-0813">Transport</keyword>
<keyword evidence="1" id="KW-0653">Protein transport</keyword>
<comment type="similarity">
    <text evidence="1">Belongs to the TIM50 family.</text>
</comment>
<sequence length="112" mass="13023">MAFSLTNEYKRTEGKYIKHRMFREACLPVEGNYLKDLNVLGRDLRKAVLVDNSPHAFGYQVDNGIPIESWFDDPNDTELLKLEQFLRTLHGADDVRDMVRAKFQTYRLVADA</sequence>
<keyword evidence="1" id="KW-0496">Mitochondrion</keyword>
<dbReference type="AlphaFoldDB" id="A0A7S4VQP9"/>
<dbReference type="SUPFAM" id="SSF56784">
    <property type="entry name" value="HAD-like"/>
    <property type="match status" value="1"/>
</dbReference>
<accession>A0A7S4VQP9</accession>
<dbReference type="InterPro" id="IPR004274">
    <property type="entry name" value="FCP1_dom"/>
</dbReference>
<dbReference type="PANTHER" id="PTHR12210">
    <property type="entry name" value="DULLARD PROTEIN PHOSPHATASE"/>
    <property type="match status" value="1"/>
</dbReference>
<comment type="subcellular location">
    <subcellularLocation>
        <location evidence="1">Mitochondrion inner membrane</location>
        <topology evidence="1">Single-pass membrane protein</topology>
    </subcellularLocation>
</comment>
<dbReference type="GO" id="GO:0005744">
    <property type="term" value="C:TIM23 mitochondrial import inner membrane translocase complex"/>
    <property type="evidence" value="ECO:0007669"/>
    <property type="project" value="UniProtKB-UniRule"/>
</dbReference>
<comment type="function">
    <text evidence="1">Essential component of the TIM23 complex, a complex that mediates the translocation of transit peptide-containing proteins across the mitochondrial inner membrane.</text>
</comment>
<keyword evidence="1" id="KW-0809">Transit peptide</keyword>
<dbReference type="GO" id="GO:0015031">
    <property type="term" value="P:protein transport"/>
    <property type="evidence" value="ECO:0007669"/>
    <property type="project" value="UniProtKB-KW"/>
</dbReference>
<dbReference type="InterPro" id="IPR023214">
    <property type="entry name" value="HAD_sf"/>
</dbReference>
<keyword evidence="1" id="KW-0811">Translocation</keyword>
<feature type="domain" description="FCP1 homology" evidence="2">
    <location>
        <begin position="1"/>
        <end position="89"/>
    </location>
</feature>
<reference evidence="3" key="1">
    <citation type="submission" date="2021-01" db="EMBL/GenBank/DDBJ databases">
        <authorList>
            <person name="Corre E."/>
            <person name="Pelletier E."/>
            <person name="Niang G."/>
            <person name="Scheremetjew M."/>
            <person name="Finn R."/>
            <person name="Kale V."/>
            <person name="Holt S."/>
            <person name="Cochrane G."/>
            <person name="Meng A."/>
            <person name="Brown T."/>
            <person name="Cohen L."/>
        </authorList>
    </citation>
    <scope>NUCLEOTIDE SEQUENCE</scope>
    <source>
        <strain evidence="3">GSO104</strain>
    </source>
</reference>
<gene>
    <name evidence="3" type="ORF">DBRI00130_LOCUS34446</name>
</gene>